<accession>A0A0E9WKH0</accession>
<protein>
    <submittedName>
        <fullName evidence="1">Uncharacterized protein</fullName>
    </submittedName>
</protein>
<sequence length="33" mass="3940">MTNIFFFLSSVMVASFRYSEFETFLKLCRSVHT</sequence>
<evidence type="ECO:0000313" key="1">
    <source>
        <dbReference type="EMBL" id="JAH90889.1"/>
    </source>
</evidence>
<reference evidence="1" key="1">
    <citation type="submission" date="2014-11" db="EMBL/GenBank/DDBJ databases">
        <authorList>
            <person name="Amaro Gonzalez C."/>
        </authorList>
    </citation>
    <scope>NUCLEOTIDE SEQUENCE</scope>
</reference>
<dbReference type="AlphaFoldDB" id="A0A0E9WKH0"/>
<proteinExistence type="predicted"/>
<organism evidence="1">
    <name type="scientific">Anguilla anguilla</name>
    <name type="common">European freshwater eel</name>
    <name type="synonym">Muraena anguilla</name>
    <dbReference type="NCBI Taxonomy" id="7936"/>
    <lineage>
        <taxon>Eukaryota</taxon>
        <taxon>Metazoa</taxon>
        <taxon>Chordata</taxon>
        <taxon>Craniata</taxon>
        <taxon>Vertebrata</taxon>
        <taxon>Euteleostomi</taxon>
        <taxon>Actinopterygii</taxon>
        <taxon>Neopterygii</taxon>
        <taxon>Teleostei</taxon>
        <taxon>Anguilliformes</taxon>
        <taxon>Anguillidae</taxon>
        <taxon>Anguilla</taxon>
    </lineage>
</organism>
<name>A0A0E9WKH0_ANGAN</name>
<dbReference type="EMBL" id="GBXM01017688">
    <property type="protein sequence ID" value="JAH90889.1"/>
    <property type="molecule type" value="Transcribed_RNA"/>
</dbReference>
<reference evidence="1" key="2">
    <citation type="journal article" date="2015" name="Fish Shellfish Immunol.">
        <title>Early steps in the European eel (Anguilla anguilla)-Vibrio vulnificus interaction in the gills: Role of the RtxA13 toxin.</title>
        <authorList>
            <person name="Callol A."/>
            <person name="Pajuelo D."/>
            <person name="Ebbesson L."/>
            <person name="Teles M."/>
            <person name="MacKenzie S."/>
            <person name="Amaro C."/>
        </authorList>
    </citation>
    <scope>NUCLEOTIDE SEQUENCE</scope>
</reference>